<dbReference type="RefSeq" id="XP_038977240.1">
    <property type="nucleotide sequence ID" value="XM_039121312.1"/>
</dbReference>
<dbReference type="GO" id="GO:0003723">
    <property type="term" value="F:RNA binding"/>
    <property type="evidence" value="ECO:0007669"/>
    <property type="project" value="InterPro"/>
</dbReference>
<dbReference type="Gene3D" id="1.25.40.10">
    <property type="entry name" value="Tetratricopeptide repeat domain"/>
    <property type="match status" value="2"/>
</dbReference>
<dbReference type="PROSITE" id="PS51375">
    <property type="entry name" value="PPR"/>
    <property type="match status" value="2"/>
</dbReference>
<keyword evidence="1" id="KW-0677">Repeat</keyword>
<dbReference type="InterPro" id="IPR002885">
    <property type="entry name" value="PPR_rpt"/>
</dbReference>
<sequence>MQWETCADEFTFSTILAACANIFMLEHGKEIHGYMIRNGFEMDVIIRGALVDMYSKCRLIEYGIKVFEMESSRDIVLWNSMILGCAYNGRGEYGLELFEAMRKDGIRADNVTLIGILLACISEGYVNLGRRYFDSMTEEYGIIPRVEHYECMIELLGKHGFMVELEDFVEHMPFEPTIPMWTRIFDCCREHGNRKLGERAARCISESNPLNPVQFEVLSPESSDCT</sequence>
<dbReference type="GO" id="GO:0099402">
    <property type="term" value="P:plant organ development"/>
    <property type="evidence" value="ECO:0007669"/>
    <property type="project" value="UniProtKB-ARBA"/>
</dbReference>
<dbReference type="AlphaFoldDB" id="A0A8B8ZSI6"/>
<evidence type="ECO:0000256" key="1">
    <source>
        <dbReference type="ARBA" id="ARBA00022737"/>
    </source>
</evidence>
<evidence type="ECO:0000256" key="2">
    <source>
        <dbReference type="PROSITE-ProRule" id="PRU00708"/>
    </source>
</evidence>
<gene>
    <name evidence="4" type="primary">LOC120107831</name>
</gene>
<accession>A0A8B8ZSI6</accession>
<feature type="repeat" description="PPR" evidence="2">
    <location>
        <begin position="8"/>
        <end position="42"/>
    </location>
</feature>
<dbReference type="GO" id="GO:0009451">
    <property type="term" value="P:RNA modification"/>
    <property type="evidence" value="ECO:0007669"/>
    <property type="project" value="InterPro"/>
</dbReference>
<dbReference type="NCBIfam" id="TIGR00756">
    <property type="entry name" value="PPR"/>
    <property type="match status" value="1"/>
</dbReference>
<dbReference type="KEGG" id="pda:120107831"/>
<keyword evidence="3" id="KW-1185">Reference proteome</keyword>
<proteinExistence type="predicted"/>
<protein>
    <submittedName>
        <fullName evidence="4">Pentatricopeptide repeat-containing protein At3g26540-like</fullName>
    </submittedName>
</protein>
<organism evidence="3 4">
    <name type="scientific">Phoenix dactylifera</name>
    <name type="common">Date palm</name>
    <dbReference type="NCBI Taxonomy" id="42345"/>
    <lineage>
        <taxon>Eukaryota</taxon>
        <taxon>Viridiplantae</taxon>
        <taxon>Streptophyta</taxon>
        <taxon>Embryophyta</taxon>
        <taxon>Tracheophyta</taxon>
        <taxon>Spermatophyta</taxon>
        <taxon>Magnoliopsida</taxon>
        <taxon>Liliopsida</taxon>
        <taxon>Arecaceae</taxon>
        <taxon>Coryphoideae</taxon>
        <taxon>Phoeniceae</taxon>
        <taxon>Phoenix</taxon>
    </lineage>
</organism>
<dbReference type="PANTHER" id="PTHR47926:SF476">
    <property type="entry name" value="PENTATRICOPEPTIDE REPEAT-CONTAINING PROTEIN"/>
    <property type="match status" value="1"/>
</dbReference>
<dbReference type="GeneID" id="120107831"/>
<dbReference type="OrthoDB" id="731210at2759"/>
<dbReference type="InterPro" id="IPR046960">
    <property type="entry name" value="PPR_At4g14850-like_plant"/>
</dbReference>
<dbReference type="Pfam" id="PF13041">
    <property type="entry name" value="PPR_2"/>
    <property type="match status" value="1"/>
</dbReference>
<dbReference type="InterPro" id="IPR011990">
    <property type="entry name" value="TPR-like_helical_dom_sf"/>
</dbReference>
<evidence type="ECO:0000313" key="4">
    <source>
        <dbReference type="RefSeq" id="XP_038977240.1"/>
    </source>
</evidence>
<dbReference type="Proteomes" id="UP000228380">
    <property type="component" value="Unplaced"/>
</dbReference>
<dbReference type="FunFam" id="1.25.40.10:FF:000158">
    <property type="entry name" value="pentatricopeptide repeat-containing protein At2g33680"/>
    <property type="match status" value="1"/>
</dbReference>
<name>A0A8B8ZSI6_PHODC</name>
<dbReference type="Pfam" id="PF01535">
    <property type="entry name" value="PPR"/>
    <property type="match status" value="1"/>
</dbReference>
<reference evidence="4" key="1">
    <citation type="submission" date="2025-08" db="UniProtKB">
        <authorList>
            <consortium name="RefSeq"/>
        </authorList>
    </citation>
    <scope>IDENTIFICATION</scope>
    <source>
        <tissue evidence="4">Young leaves</tissue>
    </source>
</reference>
<evidence type="ECO:0000313" key="3">
    <source>
        <dbReference type="Proteomes" id="UP000228380"/>
    </source>
</evidence>
<feature type="repeat" description="PPR" evidence="2">
    <location>
        <begin position="74"/>
        <end position="108"/>
    </location>
</feature>
<dbReference type="PANTHER" id="PTHR47926">
    <property type="entry name" value="PENTATRICOPEPTIDE REPEAT-CONTAINING PROTEIN"/>
    <property type="match status" value="1"/>
</dbReference>